<dbReference type="Pfam" id="PF01825">
    <property type="entry name" value="GPS"/>
    <property type="match status" value="1"/>
</dbReference>
<dbReference type="OrthoDB" id="1100386at2759"/>
<evidence type="ECO:0000256" key="6">
    <source>
        <dbReference type="SAM" id="Phobius"/>
    </source>
</evidence>
<dbReference type="PANTHER" id="PTHR12011">
    <property type="entry name" value="ADHESION G-PROTEIN COUPLED RECEPTOR"/>
    <property type="match status" value="1"/>
</dbReference>
<keyword evidence="3 6" id="KW-1133">Transmembrane helix</keyword>
<feature type="transmembrane region" description="Helical" evidence="6">
    <location>
        <begin position="857"/>
        <end position="881"/>
    </location>
</feature>
<evidence type="ECO:0000313" key="7">
    <source>
        <dbReference type="EMBL" id="KAF0294679.1"/>
    </source>
</evidence>
<keyword evidence="8" id="KW-1185">Reference proteome</keyword>
<keyword evidence="7" id="KW-0675">Receptor</keyword>
<evidence type="ECO:0000256" key="5">
    <source>
        <dbReference type="SAM" id="MobiDB-lite"/>
    </source>
</evidence>
<comment type="subcellular location">
    <subcellularLocation>
        <location evidence="1">Membrane</location>
        <topology evidence="1">Multi-pass membrane protein</topology>
    </subcellularLocation>
</comment>
<feature type="region of interest" description="Disordered" evidence="5">
    <location>
        <begin position="275"/>
        <end position="317"/>
    </location>
</feature>
<proteinExistence type="predicted"/>
<dbReference type="Pfam" id="PF00002">
    <property type="entry name" value="7tm_2"/>
    <property type="match status" value="1"/>
</dbReference>
<dbReference type="Proteomes" id="UP000440578">
    <property type="component" value="Unassembled WGS sequence"/>
</dbReference>
<keyword evidence="2 6" id="KW-0812">Transmembrane</keyword>
<evidence type="ECO:0000256" key="2">
    <source>
        <dbReference type="ARBA" id="ARBA00022692"/>
    </source>
</evidence>
<protein>
    <submittedName>
        <fullName evidence="7">Cadherin EGF LAG seven-pass G-type receptor 3</fullName>
    </submittedName>
</protein>
<feature type="transmembrane region" description="Helical" evidence="6">
    <location>
        <begin position="659"/>
        <end position="676"/>
    </location>
</feature>
<dbReference type="Gene3D" id="2.60.120.200">
    <property type="match status" value="1"/>
</dbReference>
<sequence>MLNVRYPVTTDYYWGTIDHNTSVVPAGGGFDLGNGPFGFRSSITLPGDSCMRHASFMREGDTCVHDPSTCANGISFSLWHRCSFDSDAFTPREGLPYRYLISTGGDEASPGIAIYLQGMVLGALVSTGNKFWRVETIGLLPNNTWNNIGVRWRPPAQNGSEQEFTGLQLYINQQPAAMVIHGQTPNTTAQPPLDPPEFMVGCHKTSADTDYSHFCPCEFDEIALWKRALLTNETIFFIGGLEEDYAGMSAEVFADILRGVDLTDPDQQSVAVSIASKMVDNPEESIDNPLSSLKRPEQEEEDEEEEEEEEEEDEDAKAALRLATQGQISKMHVLADLLFTMTAPEVVKPNQTEQELNTFMNLVNLASQLLENKHHNKWKGIELQNNKKEREQKILKEEVQLDGESSDMIDRLEMYALSSVTSMVPKVVNGSLVDMFVHKPSANVDMYIEQRSVDSLRQEQMAPLPSDNPRRLDSIQSEAGGVPTVVFRKSGCEDALISTVFSTYDNYGDVTPKRFLRKEFKTKQAQYLDIDGAVLSLRLMATRNQQPTDECLPTIDDLRRSPVRTAHRHRQPKPALRGPLFHENEIVSDVFRRHCVWWNADALDGRGQWDATGCVVLETNDFFTKCACKVIGQYAVVAEKDEPKIVEIDSEWLKLFKDLLSAISIILLLLYAFIVWKNDSLWEMFHQIRMVTALLLVAGHCAMMESDRETVRQSRHSCTTAAAFIQFAYLAAGGMVASEGYACFRALAFGVVGGKLGSYVALSFGLSLVSLGYALGTEIHRYGDDPQCMMGWETDVKLIFLAPMALCLRKQIMAIDHASMCHGYVFFSPYFAVTWAAGVLAYLRLEALDDWPSFYPLFRVLNAATGLVFFVCQGLLSHRFLSMLLCRRRQRQQLLLAYARTRERARASGRGGEACSLRGRGRLLILVR</sequence>
<name>A0A6A4VP58_AMPAM</name>
<feature type="transmembrane region" description="Helical" evidence="6">
    <location>
        <begin position="824"/>
        <end position="845"/>
    </location>
</feature>
<dbReference type="GO" id="GO:0005886">
    <property type="term" value="C:plasma membrane"/>
    <property type="evidence" value="ECO:0007669"/>
    <property type="project" value="TreeGrafter"/>
</dbReference>
<keyword evidence="4 6" id="KW-0472">Membrane</keyword>
<evidence type="ECO:0000256" key="4">
    <source>
        <dbReference type="ARBA" id="ARBA00023136"/>
    </source>
</evidence>
<dbReference type="Gene3D" id="2.60.220.50">
    <property type="match status" value="1"/>
</dbReference>
<dbReference type="SUPFAM" id="SSF49899">
    <property type="entry name" value="Concanavalin A-like lectins/glucanases"/>
    <property type="match status" value="1"/>
</dbReference>
<evidence type="ECO:0000313" key="8">
    <source>
        <dbReference type="Proteomes" id="UP000440578"/>
    </source>
</evidence>
<evidence type="ECO:0000256" key="3">
    <source>
        <dbReference type="ARBA" id="ARBA00022989"/>
    </source>
</evidence>
<feature type="compositionally biased region" description="Acidic residues" evidence="5">
    <location>
        <begin position="298"/>
        <end position="315"/>
    </location>
</feature>
<organism evidence="7 8">
    <name type="scientific">Amphibalanus amphitrite</name>
    <name type="common">Striped barnacle</name>
    <name type="synonym">Balanus amphitrite</name>
    <dbReference type="NCBI Taxonomy" id="1232801"/>
    <lineage>
        <taxon>Eukaryota</taxon>
        <taxon>Metazoa</taxon>
        <taxon>Ecdysozoa</taxon>
        <taxon>Arthropoda</taxon>
        <taxon>Crustacea</taxon>
        <taxon>Multicrustacea</taxon>
        <taxon>Cirripedia</taxon>
        <taxon>Thoracica</taxon>
        <taxon>Thoracicalcarea</taxon>
        <taxon>Balanomorpha</taxon>
        <taxon>Balanoidea</taxon>
        <taxon>Balanidae</taxon>
        <taxon>Amphibalaninae</taxon>
        <taxon>Amphibalanus</taxon>
    </lineage>
</organism>
<evidence type="ECO:0000256" key="1">
    <source>
        <dbReference type="ARBA" id="ARBA00004141"/>
    </source>
</evidence>
<accession>A0A6A4VP58</accession>
<dbReference type="InterPro" id="IPR013320">
    <property type="entry name" value="ConA-like_dom_sf"/>
</dbReference>
<reference evidence="7 8" key="1">
    <citation type="submission" date="2019-07" db="EMBL/GenBank/DDBJ databases">
        <title>Draft genome assembly of a fouling barnacle, Amphibalanus amphitrite (Darwin, 1854): The first reference genome for Thecostraca.</title>
        <authorList>
            <person name="Kim W."/>
        </authorList>
    </citation>
    <scope>NUCLEOTIDE SEQUENCE [LARGE SCALE GENOMIC DNA]</scope>
    <source>
        <strain evidence="7">SNU_AA5</strain>
        <tissue evidence="7">Soma without cirri and trophi</tissue>
    </source>
</reference>
<dbReference type="Gene3D" id="1.20.1070.10">
    <property type="entry name" value="Rhodopsin 7-helix transmembrane proteins"/>
    <property type="match status" value="1"/>
</dbReference>
<dbReference type="GO" id="GO:0004930">
    <property type="term" value="F:G protein-coupled receptor activity"/>
    <property type="evidence" value="ECO:0007669"/>
    <property type="project" value="InterPro"/>
</dbReference>
<dbReference type="InterPro" id="IPR000203">
    <property type="entry name" value="GPS"/>
</dbReference>
<dbReference type="EMBL" id="VIIS01001672">
    <property type="protein sequence ID" value="KAF0294679.1"/>
    <property type="molecule type" value="Genomic_DNA"/>
</dbReference>
<dbReference type="PANTHER" id="PTHR12011:SF347">
    <property type="entry name" value="FI21270P1-RELATED"/>
    <property type="match status" value="1"/>
</dbReference>
<comment type="caution">
    <text evidence="7">The sequence shown here is derived from an EMBL/GenBank/DDBJ whole genome shotgun (WGS) entry which is preliminary data.</text>
</comment>
<dbReference type="AlphaFoldDB" id="A0A6A4VP58"/>
<dbReference type="InterPro" id="IPR046338">
    <property type="entry name" value="GAIN_dom_sf"/>
</dbReference>
<feature type="transmembrane region" description="Helical" evidence="6">
    <location>
        <begin position="756"/>
        <end position="776"/>
    </location>
</feature>
<feature type="transmembrane region" description="Helical" evidence="6">
    <location>
        <begin position="725"/>
        <end position="744"/>
    </location>
</feature>
<dbReference type="SMART" id="SM00303">
    <property type="entry name" value="GPS"/>
    <property type="match status" value="1"/>
</dbReference>
<gene>
    <name evidence="7" type="primary">Celsr3</name>
    <name evidence="7" type="ORF">FJT64_007713</name>
</gene>
<dbReference type="InterPro" id="IPR000832">
    <property type="entry name" value="GPCR_2_secretin-like"/>
</dbReference>